<dbReference type="RefSeq" id="WP_267162159.1">
    <property type="nucleotide sequence ID" value="NZ_CP112972.1"/>
</dbReference>
<comment type="caution">
    <text evidence="2">The sequence shown here is derived from an EMBL/GenBank/DDBJ whole genome shotgun (WGS) entry which is preliminary data.</text>
</comment>
<proteinExistence type="predicted"/>
<name>A0ABD5W1F0_9EURY</name>
<accession>A0ABD5W1F0</accession>
<dbReference type="Pfam" id="PF01402">
    <property type="entry name" value="RHH_1"/>
    <property type="match status" value="1"/>
</dbReference>
<feature type="domain" description="Ribbon-helix-helix protein CopG" evidence="1">
    <location>
        <begin position="5"/>
        <end position="42"/>
    </location>
</feature>
<dbReference type="CDD" id="cd22235">
    <property type="entry name" value="RHH_CopG_archaea"/>
    <property type="match status" value="1"/>
</dbReference>
<keyword evidence="3" id="KW-1185">Reference proteome</keyword>
<reference evidence="2 3" key="1">
    <citation type="journal article" date="2019" name="Int. J. Syst. Evol. Microbiol.">
        <title>The Global Catalogue of Microorganisms (GCM) 10K type strain sequencing project: providing services to taxonomists for standard genome sequencing and annotation.</title>
        <authorList>
            <consortium name="The Broad Institute Genomics Platform"/>
            <consortium name="The Broad Institute Genome Sequencing Center for Infectious Disease"/>
            <person name="Wu L."/>
            <person name="Ma J."/>
        </authorList>
    </citation>
    <scope>NUCLEOTIDE SEQUENCE [LARGE SCALE GENOMIC DNA]</scope>
    <source>
        <strain evidence="2 3">JCM 30072</strain>
    </source>
</reference>
<gene>
    <name evidence="2" type="ORF">ACFQQG_15920</name>
</gene>
<dbReference type="AlphaFoldDB" id="A0ABD5W1F0"/>
<evidence type="ECO:0000259" key="1">
    <source>
        <dbReference type="Pfam" id="PF01402"/>
    </source>
</evidence>
<protein>
    <submittedName>
        <fullName evidence="2">Ribbon-helix-helix protein, CopG family</fullName>
    </submittedName>
</protein>
<organism evidence="2 3">
    <name type="scientific">Halovenus salina</name>
    <dbReference type="NCBI Taxonomy" id="1510225"/>
    <lineage>
        <taxon>Archaea</taxon>
        <taxon>Methanobacteriati</taxon>
        <taxon>Methanobacteriota</taxon>
        <taxon>Stenosarchaea group</taxon>
        <taxon>Halobacteria</taxon>
        <taxon>Halobacteriales</taxon>
        <taxon>Haloarculaceae</taxon>
        <taxon>Halovenus</taxon>
    </lineage>
</organism>
<sequence>MAGDRVTVSLDEKSRAALDELVSETGKGQSEAVRQAVIFYAANFKVANSETNVSLEQYHQMLNAGEHVLLDIDFLHGLLEHAEKEDGEPNPAFQETIDRVAEFHAEEYRSRFDTLSDMLDWLSFCGFLSARKAEGETYHVVFPTEKVKWFMTEFIDRSTEKLDFDVEISEGVSKAIISEV</sequence>
<dbReference type="EMBL" id="JBHSZI010000001">
    <property type="protein sequence ID" value="MFC7059386.1"/>
    <property type="molecule type" value="Genomic_DNA"/>
</dbReference>
<evidence type="ECO:0000313" key="3">
    <source>
        <dbReference type="Proteomes" id="UP001596445"/>
    </source>
</evidence>
<dbReference type="GeneID" id="76631542"/>
<dbReference type="InterPro" id="IPR002145">
    <property type="entry name" value="CopG"/>
</dbReference>
<dbReference type="Proteomes" id="UP001596445">
    <property type="component" value="Unassembled WGS sequence"/>
</dbReference>
<evidence type="ECO:0000313" key="2">
    <source>
        <dbReference type="EMBL" id="MFC7059386.1"/>
    </source>
</evidence>